<sequence length="412" mass="43921">MAALDGLKVIDLTRYLSGPTLTMLLADLGADVIKIETLPTGDPARQSGPFLGDESVYYLASNRNKRSFAVDLRQAEGRELLLGLIDDADVFVQNFRPGTAEQMGLGAELLRARNPRLIYVNISGFGTKPPGDALPGFDQTAQAMSGLMSVTGTQETGPLRVGIAISDSATGVFAAVGVLAALHERDRTGSGSVVESSLMESTLTLMSYQAQKYLSLGIVPGRDGNDHPIMFPQGTFKTRDASVTLASGNEKMWRRLCAVLNLDGLAEDARFADNAGRMANRVELRRLIEDALATRGAEEWIPLINDAGIPCGRVLDLEQALNHPITAALGMVQTVEHPELGTMKVLGQAVKVQGSEDGWLRRPAPMLGEHTVEIAAELGVPASEISRLLEAGIITGPVHVHPDPDRASNGGL</sequence>
<comment type="caution">
    <text evidence="2">The sequence shown here is derived from an EMBL/GenBank/DDBJ whole genome shotgun (WGS) entry which is preliminary data.</text>
</comment>
<evidence type="ECO:0000313" key="3">
    <source>
        <dbReference type="Proteomes" id="UP001500200"/>
    </source>
</evidence>
<reference evidence="3" key="1">
    <citation type="journal article" date="2019" name="Int. J. Syst. Evol. Microbiol.">
        <title>The Global Catalogue of Microorganisms (GCM) 10K type strain sequencing project: providing services to taxonomists for standard genome sequencing and annotation.</title>
        <authorList>
            <consortium name="The Broad Institute Genomics Platform"/>
            <consortium name="The Broad Institute Genome Sequencing Center for Infectious Disease"/>
            <person name="Wu L."/>
            <person name="Ma J."/>
        </authorList>
    </citation>
    <scope>NUCLEOTIDE SEQUENCE [LARGE SCALE GENOMIC DNA]</scope>
    <source>
        <strain evidence="3">JCM 18514</strain>
    </source>
</reference>
<dbReference type="EMBL" id="BAABKK010000024">
    <property type="protein sequence ID" value="GAA5197901.1"/>
    <property type="molecule type" value="Genomic_DNA"/>
</dbReference>
<dbReference type="Gene3D" id="3.40.50.10540">
    <property type="entry name" value="Crotonobetainyl-coa:carnitine coa-transferase, domain 1"/>
    <property type="match status" value="1"/>
</dbReference>
<name>A0ABP9SMR1_9MICC</name>
<dbReference type="Proteomes" id="UP001500200">
    <property type="component" value="Unassembled WGS sequence"/>
</dbReference>
<evidence type="ECO:0000313" key="2">
    <source>
        <dbReference type="EMBL" id="GAA5197901.1"/>
    </source>
</evidence>
<keyword evidence="1" id="KW-0808">Transferase</keyword>
<evidence type="ECO:0000256" key="1">
    <source>
        <dbReference type="ARBA" id="ARBA00022679"/>
    </source>
</evidence>
<organism evidence="2 3">
    <name type="scientific">Arthrobacter gyeryongensis</name>
    <dbReference type="NCBI Taxonomy" id="1650592"/>
    <lineage>
        <taxon>Bacteria</taxon>
        <taxon>Bacillati</taxon>
        <taxon>Actinomycetota</taxon>
        <taxon>Actinomycetes</taxon>
        <taxon>Micrococcales</taxon>
        <taxon>Micrococcaceae</taxon>
        <taxon>Arthrobacter</taxon>
    </lineage>
</organism>
<protein>
    <submittedName>
        <fullName evidence="2">CaiB/BaiF CoA-transferase family protein</fullName>
    </submittedName>
</protein>
<dbReference type="PANTHER" id="PTHR48207:SF3">
    <property type="entry name" value="SUCCINATE--HYDROXYMETHYLGLUTARATE COA-TRANSFERASE"/>
    <property type="match status" value="1"/>
</dbReference>
<dbReference type="InterPro" id="IPR023606">
    <property type="entry name" value="CoA-Trfase_III_dom_1_sf"/>
</dbReference>
<dbReference type="InterPro" id="IPR044855">
    <property type="entry name" value="CoA-Trfase_III_dom3_sf"/>
</dbReference>
<dbReference type="Gene3D" id="3.30.1540.10">
    <property type="entry name" value="formyl-coa transferase, domain 3"/>
    <property type="match status" value="1"/>
</dbReference>
<dbReference type="InterPro" id="IPR050483">
    <property type="entry name" value="CoA-transferase_III_domain"/>
</dbReference>
<dbReference type="SUPFAM" id="SSF89796">
    <property type="entry name" value="CoA-transferase family III (CaiB/BaiF)"/>
    <property type="match status" value="1"/>
</dbReference>
<gene>
    <name evidence="2" type="ORF">GCM10023346_33800</name>
</gene>
<keyword evidence="3" id="KW-1185">Reference proteome</keyword>
<proteinExistence type="predicted"/>
<dbReference type="RefSeq" id="WP_345450922.1">
    <property type="nucleotide sequence ID" value="NZ_BAABKK010000024.1"/>
</dbReference>
<dbReference type="InterPro" id="IPR003673">
    <property type="entry name" value="CoA-Trfase_fam_III"/>
</dbReference>
<dbReference type="Pfam" id="PF02515">
    <property type="entry name" value="CoA_transf_3"/>
    <property type="match status" value="1"/>
</dbReference>
<dbReference type="PANTHER" id="PTHR48207">
    <property type="entry name" value="SUCCINATE--HYDROXYMETHYLGLUTARATE COA-TRANSFERASE"/>
    <property type="match status" value="1"/>
</dbReference>
<accession>A0ABP9SMR1</accession>